<dbReference type="PANTHER" id="PTHR36888:SF2">
    <property type="entry name" value="TETRATRICOPEPTIDE REPEAT (TPR)-LIKE SUPERFAMILY PROTEIN"/>
    <property type="match status" value="1"/>
</dbReference>
<evidence type="ECO:0000256" key="2">
    <source>
        <dbReference type="SAM" id="Phobius"/>
    </source>
</evidence>
<evidence type="ECO:0000313" key="3">
    <source>
        <dbReference type="EMBL" id="KAJ6817809.1"/>
    </source>
</evidence>
<feature type="transmembrane region" description="Helical" evidence="2">
    <location>
        <begin position="83"/>
        <end position="99"/>
    </location>
</feature>
<organism evidence="3 4">
    <name type="scientific">Iris pallida</name>
    <name type="common">Sweet iris</name>
    <dbReference type="NCBI Taxonomy" id="29817"/>
    <lineage>
        <taxon>Eukaryota</taxon>
        <taxon>Viridiplantae</taxon>
        <taxon>Streptophyta</taxon>
        <taxon>Embryophyta</taxon>
        <taxon>Tracheophyta</taxon>
        <taxon>Spermatophyta</taxon>
        <taxon>Magnoliopsida</taxon>
        <taxon>Liliopsida</taxon>
        <taxon>Asparagales</taxon>
        <taxon>Iridaceae</taxon>
        <taxon>Iridoideae</taxon>
        <taxon>Irideae</taxon>
        <taxon>Iris</taxon>
    </lineage>
</organism>
<evidence type="ECO:0000313" key="4">
    <source>
        <dbReference type="Proteomes" id="UP001140949"/>
    </source>
</evidence>
<dbReference type="InterPro" id="IPR011990">
    <property type="entry name" value="TPR-like_helical_dom_sf"/>
</dbReference>
<evidence type="ECO:0000256" key="1">
    <source>
        <dbReference type="SAM" id="MobiDB-lite"/>
    </source>
</evidence>
<feature type="transmembrane region" description="Helical" evidence="2">
    <location>
        <begin position="105"/>
        <end position="123"/>
    </location>
</feature>
<feature type="region of interest" description="Disordered" evidence="1">
    <location>
        <begin position="319"/>
        <end position="341"/>
    </location>
</feature>
<dbReference type="EMBL" id="JANAVB010027598">
    <property type="protein sequence ID" value="KAJ6817809.1"/>
    <property type="molecule type" value="Genomic_DNA"/>
</dbReference>
<dbReference type="PANTHER" id="PTHR36888">
    <property type="entry name" value="TETRATRICOPEPTIDE-LIKE HELICAL DOMAIN-CONTAINING PROTEIN-RELATED"/>
    <property type="match status" value="1"/>
</dbReference>
<feature type="compositionally biased region" description="Basic and acidic residues" evidence="1">
    <location>
        <begin position="323"/>
        <end position="338"/>
    </location>
</feature>
<keyword evidence="4" id="KW-1185">Reference proteome</keyword>
<reference evidence="3" key="2">
    <citation type="submission" date="2023-04" db="EMBL/GenBank/DDBJ databases">
        <authorList>
            <person name="Bruccoleri R.E."/>
            <person name="Oakeley E.J."/>
            <person name="Faust A.-M."/>
            <person name="Dessus-Babus S."/>
            <person name="Altorfer M."/>
            <person name="Burckhardt D."/>
            <person name="Oertli M."/>
            <person name="Naumann U."/>
            <person name="Petersen F."/>
            <person name="Wong J."/>
        </authorList>
    </citation>
    <scope>NUCLEOTIDE SEQUENCE</scope>
    <source>
        <strain evidence="3">GSM-AAB239-AS_SAM_17_03QT</strain>
        <tissue evidence="3">Leaf</tissue>
    </source>
</reference>
<keyword evidence="2" id="KW-1133">Transmembrane helix</keyword>
<dbReference type="SUPFAM" id="SSF48452">
    <property type="entry name" value="TPR-like"/>
    <property type="match status" value="1"/>
</dbReference>
<accession>A0AAX6FN90</accession>
<keyword evidence="2" id="KW-0472">Membrane</keyword>
<sequence>MDLVYTTSFPLSTHLKPFSTRNPNPNPNFLLPIRSRTKPITITIPRSVSTSSSFGGWDDPELLEDPPHPSSIRTFLIGDGRHALLFFLGFLSALAVSRVRFSSLVLLPASVLVFVMGFSAGVAQIRVFDEKFADLEAFLNDLREGGGSIAEGLDIERIRGFVDVVEGAKRAGDLLGLDFGGGKRSGSKPGRKRKDLGFVTTDLVQFITGLVMPAKTKDIGKGDLAEKPVSAVEGPERSAYKNVGRLEGSGASGRAIKSLLLDKDNSFRSTKKAVNANLLSKEMLLYDEEPRDENRSFRFTTKQGTVQKTVLKHNYKQHMFQSDMHRSSNRDSRSRDSRQTVNSIDFFTAQSEASSLLEETVEISNKSYNPSSRTNVKEEMLNPAEQFVDGNHQPVDFTEGKIPPSATTSVDEEFCACMAEATELLKKATECMASKVDEETADRTLYKSARLLSAAIDMRPMSLLAVGQLGNTYLLHGELKLNISRELRVLLLRGEALPNGRGRAVHSKRSDILRREDISPVLVEVCEECEELLIEAGRKYKMALSIDGNDVRALYNWGLALSFRAQLIADIGPEAAVDADRVYLAAIDKFDAMMSRSNLYATNALYRWGLALQHRSYLRPHNNKERIKLLHQAKSLFEDVLSMESDNKQVREALDSCVYELIYNRQL</sequence>
<dbReference type="Proteomes" id="UP001140949">
    <property type="component" value="Unassembled WGS sequence"/>
</dbReference>
<name>A0AAX6FN90_IRIPA</name>
<reference evidence="3" key="1">
    <citation type="journal article" date="2023" name="GigaByte">
        <title>Genome assembly of the bearded iris, Iris pallida Lam.</title>
        <authorList>
            <person name="Bruccoleri R.E."/>
            <person name="Oakeley E.J."/>
            <person name="Faust A.M.E."/>
            <person name="Altorfer M."/>
            <person name="Dessus-Babus S."/>
            <person name="Burckhardt D."/>
            <person name="Oertli M."/>
            <person name="Naumann U."/>
            <person name="Petersen F."/>
            <person name="Wong J."/>
        </authorList>
    </citation>
    <scope>NUCLEOTIDE SEQUENCE</scope>
    <source>
        <strain evidence="3">GSM-AAB239-AS_SAM_17_03QT</strain>
    </source>
</reference>
<comment type="caution">
    <text evidence="3">The sequence shown here is derived from an EMBL/GenBank/DDBJ whole genome shotgun (WGS) entry which is preliminary data.</text>
</comment>
<dbReference type="AlphaFoldDB" id="A0AAX6FN90"/>
<proteinExistence type="predicted"/>
<dbReference type="Gene3D" id="1.25.40.10">
    <property type="entry name" value="Tetratricopeptide repeat domain"/>
    <property type="match status" value="1"/>
</dbReference>
<protein>
    <submittedName>
        <fullName evidence="3">Uncharacterized protein</fullName>
    </submittedName>
</protein>
<keyword evidence="2" id="KW-0812">Transmembrane</keyword>
<gene>
    <name evidence="3" type="ORF">M6B38_409275</name>
</gene>